<dbReference type="GO" id="GO:0003700">
    <property type="term" value="F:DNA-binding transcription factor activity"/>
    <property type="evidence" value="ECO:0007669"/>
    <property type="project" value="InterPro"/>
</dbReference>
<dbReference type="Gene3D" id="1.10.10.60">
    <property type="entry name" value="Homeodomain-like"/>
    <property type="match status" value="2"/>
</dbReference>
<dbReference type="InterPro" id="IPR032783">
    <property type="entry name" value="AraC_lig"/>
</dbReference>
<dbReference type="RefSeq" id="WP_142898360.1">
    <property type="nucleotide sequence ID" value="NZ_ML660059.1"/>
</dbReference>
<keyword evidence="7" id="KW-1185">Reference proteome</keyword>
<dbReference type="OrthoDB" id="9802263at2"/>
<protein>
    <submittedName>
        <fullName evidence="6">AraC family transcriptional regulator</fullName>
    </submittedName>
</protein>
<evidence type="ECO:0000313" key="6">
    <source>
        <dbReference type="EMBL" id="TQV76097.1"/>
    </source>
</evidence>
<evidence type="ECO:0000256" key="3">
    <source>
        <dbReference type="ARBA" id="ARBA00023163"/>
    </source>
</evidence>
<dbReference type="AlphaFoldDB" id="A0A545TFU0"/>
<evidence type="ECO:0000256" key="1">
    <source>
        <dbReference type="ARBA" id="ARBA00023015"/>
    </source>
</evidence>
<name>A0A545TFU0_9PROT</name>
<dbReference type="InterPro" id="IPR018060">
    <property type="entry name" value="HTH_AraC"/>
</dbReference>
<comment type="caution">
    <text evidence="6">The sequence shown here is derived from an EMBL/GenBank/DDBJ whole genome shotgun (WGS) entry which is preliminary data.</text>
</comment>
<dbReference type="GO" id="GO:0043565">
    <property type="term" value="F:sequence-specific DNA binding"/>
    <property type="evidence" value="ECO:0007669"/>
    <property type="project" value="InterPro"/>
</dbReference>
<feature type="compositionally biased region" description="Basic and acidic residues" evidence="4">
    <location>
        <begin position="94"/>
        <end position="105"/>
    </location>
</feature>
<dbReference type="SMART" id="SM00342">
    <property type="entry name" value="HTH_ARAC"/>
    <property type="match status" value="1"/>
</dbReference>
<organism evidence="6 7">
    <name type="scientific">Denitrobaculum tricleocarpae</name>
    <dbReference type="NCBI Taxonomy" id="2591009"/>
    <lineage>
        <taxon>Bacteria</taxon>
        <taxon>Pseudomonadati</taxon>
        <taxon>Pseudomonadota</taxon>
        <taxon>Alphaproteobacteria</taxon>
        <taxon>Rhodospirillales</taxon>
        <taxon>Rhodospirillaceae</taxon>
        <taxon>Denitrobaculum</taxon>
    </lineage>
</organism>
<dbReference type="Pfam" id="PF12833">
    <property type="entry name" value="HTH_18"/>
    <property type="match status" value="1"/>
</dbReference>
<sequence length="314" mass="33569">MSEETRRSSEDPDLFPWLSGRSLTASVFFSGSLCGTSDVGDVGAQGHLHLLRRGPLRLHSKGEAVRHIEQPSLILFSKPRGHRLEAEGQAASKQESEPANKRGSEPVRGSGGESGSEPGSELVCARLSYNGPEAEFLMLGLPDPLIVPLDALAGLGPVLERLFDEAFTPGFGQRAAVDLILELLIVMLLRHCIARGLVERGLLAGLADPKLARSLAAMHADPAAELNIEALAGIAGMSRSNFAAAFKQRVGASPGDYLTALRLELAKQLLLRGRPLKAVAPATGYQSATALARAFQRRFGCAPRAWLTRQRAED</sequence>
<evidence type="ECO:0000259" key="5">
    <source>
        <dbReference type="PROSITE" id="PS01124"/>
    </source>
</evidence>
<keyword evidence="2" id="KW-0238">DNA-binding</keyword>
<evidence type="ECO:0000256" key="2">
    <source>
        <dbReference type="ARBA" id="ARBA00023125"/>
    </source>
</evidence>
<proteinExistence type="predicted"/>
<dbReference type="SUPFAM" id="SSF46689">
    <property type="entry name" value="Homeodomain-like"/>
    <property type="match status" value="2"/>
</dbReference>
<accession>A0A545TFU0</accession>
<dbReference type="EMBL" id="VHSH01000008">
    <property type="protein sequence ID" value="TQV76097.1"/>
    <property type="molecule type" value="Genomic_DNA"/>
</dbReference>
<gene>
    <name evidence="6" type="ORF">FKG95_20840</name>
</gene>
<dbReference type="PANTHER" id="PTHR46796:SF7">
    <property type="entry name" value="ARAC FAMILY TRANSCRIPTIONAL REGULATOR"/>
    <property type="match status" value="1"/>
</dbReference>
<evidence type="ECO:0000313" key="7">
    <source>
        <dbReference type="Proteomes" id="UP000315252"/>
    </source>
</evidence>
<reference evidence="6 7" key="1">
    <citation type="submission" date="2019-06" db="EMBL/GenBank/DDBJ databases">
        <title>Whole genome sequence for Rhodospirillaceae sp. R148.</title>
        <authorList>
            <person name="Wang G."/>
        </authorList>
    </citation>
    <scope>NUCLEOTIDE SEQUENCE [LARGE SCALE GENOMIC DNA]</scope>
    <source>
        <strain evidence="6 7">R148</strain>
    </source>
</reference>
<dbReference type="Pfam" id="PF12852">
    <property type="entry name" value="Cupin_6"/>
    <property type="match status" value="1"/>
</dbReference>
<feature type="region of interest" description="Disordered" evidence="4">
    <location>
        <begin position="84"/>
        <end position="119"/>
    </location>
</feature>
<feature type="domain" description="HTH araC/xylS-type" evidence="5">
    <location>
        <begin position="212"/>
        <end position="309"/>
    </location>
</feature>
<dbReference type="PANTHER" id="PTHR46796">
    <property type="entry name" value="HTH-TYPE TRANSCRIPTIONAL ACTIVATOR RHAS-RELATED"/>
    <property type="match status" value="1"/>
</dbReference>
<dbReference type="PROSITE" id="PS01124">
    <property type="entry name" value="HTH_ARAC_FAMILY_2"/>
    <property type="match status" value="1"/>
</dbReference>
<evidence type="ECO:0000256" key="4">
    <source>
        <dbReference type="SAM" id="MobiDB-lite"/>
    </source>
</evidence>
<dbReference type="Proteomes" id="UP000315252">
    <property type="component" value="Unassembled WGS sequence"/>
</dbReference>
<dbReference type="InterPro" id="IPR009057">
    <property type="entry name" value="Homeodomain-like_sf"/>
</dbReference>
<keyword evidence="1" id="KW-0805">Transcription regulation</keyword>
<dbReference type="InterPro" id="IPR050204">
    <property type="entry name" value="AraC_XylS_family_regulators"/>
</dbReference>
<keyword evidence="3" id="KW-0804">Transcription</keyword>